<protein>
    <submittedName>
        <fullName evidence="11">Iron complex transport system ATP-binding protein</fullName>
    </submittedName>
</protein>
<evidence type="ECO:0000313" key="11">
    <source>
        <dbReference type="EMBL" id="SHG03440.1"/>
    </source>
</evidence>
<keyword evidence="12" id="KW-1185">Reference proteome</keyword>
<evidence type="ECO:0000256" key="6">
    <source>
        <dbReference type="ARBA" id="ARBA00022840"/>
    </source>
</evidence>
<dbReference type="OrthoDB" id="4318785at2"/>
<reference evidence="11 12" key="1">
    <citation type="submission" date="2016-11" db="EMBL/GenBank/DDBJ databases">
        <authorList>
            <person name="Jaros S."/>
            <person name="Januszkiewicz K."/>
            <person name="Wedrychowicz H."/>
        </authorList>
    </citation>
    <scope>NUCLEOTIDE SEQUENCE [LARGE SCALE GENOMIC DNA]</scope>
    <source>
        <strain evidence="11 12">DSM 45627</strain>
    </source>
</reference>
<dbReference type="FunFam" id="3.40.50.300:FF:000134">
    <property type="entry name" value="Iron-enterobactin ABC transporter ATP-binding protein"/>
    <property type="match status" value="1"/>
</dbReference>
<evidence type="ECO:0000256" key="3">
    <source>
        <dbReference type="ARBA" id="ARBA00022475"/>
    </source>
</evidence>
<dbReference type="PANTHER" id="PTHR42771">
    <property type="entry name" value="IRON(3+)-HYDROXAMATE IMPORT ATP-BINDING PROTEIN FHUC"/>
    <property type="match status" value="1"/>
</dbReference>
<evidence type="ECO:0000256" key="9">
    <source>
        <dbReference type="ARBA" id="ARBA00023136"/>
    </source>
</evidence>
<dbReference type="SMART" id="SM00382">
    <property type="entry name" value="AAA"/>
    <property type="match status" value="1"/>
</dbReference>
<dbReference type="InterPro" id="IPR027417">
    <property type="entry name" value="P-loop_NTPase"/>
</dbReference>
<evidence type="ECO:0000256" key="8">
    <source>
        <dbReference type="ARBA" id="ARBA00023065"/>
    </source>
</evidence>
<evidence type="ECO:0000256" key="2">
    <source>
        <dbReference type="ARBA" id="ARBA00022448"/>
    </source>
</evidence>
<dbReference type="InterPro" id="IPR003593">
    <property type="entry name" value="AAA+_ATPase"/>
</dbReference>
<evidence type="ECO:0000256" key="5">
    <source>
        <dbReference type="ARBA" id="ARBA00022741"/>
    </source>
</evidence>
<keyword evidence="5" id="KW-0547">Nucleotide-binding</keyword>
<dbReference type="AlphaFoldDB" id="A0A1M5GI66"/>
<feature type="domain" description="ABC transporter" evidence="10">
    <location>
        <begin position="14"/>
        <end position="250"/>
    </location>
</feature>
<dbReference type="InterPro" id="IPR003439">
    <property type="entry name" value="ABC_transporter-like_ATP-bd"/>
</dbReference>
<dbReference type="PROSITE" id="PS50893">
    <property type="entry name" value="ABC_TRANSPORTER_2"/>
    <property type="match status" value="1"/>
</dbReference>
<sequence>MTVSTDARPAEHELRAAGLHLGYEGRTVVTDLDLTVPPGRVTAIVGPNGCGKSTLLRGLGRLLRPTSGQVVLDGSDIHSLRTRDVATTLGLLPQHPVAPDGITVAELVGRGRHPHQRWFSPWSGSDDEIVATALRATSTLDVRDRAVDALSGGQRQRVWIAMALAQQTDILLLDEPTTFLDVTHQIEVLDLLADLNRDHGTTIVMVLHDLNLAARYAHHVVLMCEGRVTGGGAPAEVITAAAIRDTFALESLVVADPVSGSPMVVPMGRLHRADTSSLG</sequence>
<keyword evidence="2" id="KW-0813">Transport</keyword>
<dbReference type="EMBL" id="FQVU01000002">
    <property type="protein sequence ID" value="SHG03440.1"/>
    <property type="molecule type" value="Genomic_DNA"/>
</dbReference>
<dbReference type="SUPFAM" id="SSF52540">
    <property type="entry name" value="P-loop containing nucleoside triphosphate hydrolases"/>
    <property type="match status" value="1"/>
</dbReference>
<dbReference type="GO" id="GO:0006826">
    <property type="term" value="P:iron ion transport"/>
    <property type="evidence" value="ECO:0007669"/>
    <property type="project" value="UniProtKB-KW"/>
</dbReference>
<dbReference type="CDD" id="cd03214">
    <property type="entry name" value="ABC_Iron-Siderophores_B12_Hemin"/>
    <property type="match status" value="1"/>
</dbReference>
<comment type="subcellular location">
    <subcellularLocation>
        <location evidence="1">Cell membrane</location>
        <topology evidence="1">Peripheral membrane protein</topology>
    </subcellularLocation>
</comment>
<keyword evidence="9" id="KW-0472">Membrane</keyword>
<evidence type="ECO:0000256" key="7">
    <source>
        <dbReference type="ARBA" id="ARBA00023004"/>
    </source>
</evidence>
<keyword evidence="6 11" id="KW-0067">ATP-binding</keyword>
<proteinExistence type="predicted"/>
<organism evidence="11 12">
    <name type="scientific">Jatrophihabitans endophyticus</name>
    <dbReference type="NCBI Taxonomy" id="1206085"/>
    <lineage>
        <taxon>Bacteria</taxon>
        <taxon>Bacillati</taxon>
        <taxon>Actinomycetota</taxon>
        <taxon>Actinomycetes</taxon>
        <taxon>Jatrophihabitantales</taxon>
        <taxon>Jatrophihabitantaceae</taxon>
        <taxon>Jatrophihabitans</taxon>
    </lineage>
</organism>
<keyword evidence="3" id="KW-1003">Cell membrane</keyword>
<dbReference type="RefSeq" id="WP_073387506.1">
    <property type="nucleotide sequence ID" value="NZ_FQVU01000002.1"/>
</dbReference>
<dbReference type="Pfam" id="PF00005">
    <property type="entry name" value="ABC_tran"/>
    <property type="match status" value="1"/>
</dbReference>
<dbReference type="InterPro" id="IPR051535">
    <property type="entry name" value="Siderophore_ABC-ATPase"/>
</dbReference>
<keyword evidence="7" id="KW-0408">Iron</keyword>
<dbReference type="InterPro" id="IPR017871">
    <property type="entry name" value="ABC_transporter-like_CS"/>
</dbReference>
<dbReference type="GO" id="GO:0005886">
    <property type="term" value="C:plasma membrane"/>
    <property type="evidence" value="ECO:0007669"/>
    <property type="project" value="UniProtKB-SubCell"/>
</dbReference>
<evidence type="ECO:0000259" key="10">
    <source>
        <dbReference type="PROSITE" id="PS50893"/>
    </source>
</evidence>
<dbReference type="GO" id="GO:0016887">
    <property type="term" value="F:ATP hydrolysis activity"/>
    <property type="evidence" value="ECO:0007669"/>
    <property type="project" value="InterPro"/>
</dbReference>
<dbReference type="Proteomes" id="UP000186132">
    <property type="component" value="Unassembled WGS sequence"/>
</dbReference>
<dbReference type="GO" id="GO:0005524">
    <property type="term" value="F:ATP binding"/>
    <property type="evidence" value="ECO:0007669"/>
    <property type="project" value="UniProtKB-KW"/>
</dbReference>
<dbReference type="PROSITE" id="PS00211">
    <property type="entry name" value="ABC_TRANSPORTER_1"/>
    <property type="match status" value="1"/>
</dbReference>
<dbReference type="Gene3D" id="3.40.50.300">
    <property type="entry name" value="P-loop containing nucleotide triphosphate hydrolases"/>
    <property type="match status" value="1"/>
</dbReference>
<dbReference type="PANTHER" id="PTHR42771:SF2">
    <property type="entry name" value="IRON(3+)-HYDROXAMATE IMPORT ATP-BINDING PROTEIN FHUC"/>
    <property type="match status" value="1"/>
</dbReference>
<keyword evidence="4" id="KW-0410">Iron transport</keyword>
<gene>
    <name evidence="11" type="ORF">SAMN05443575_1186</name>
</gene>
<accession>A0A1M5GI66</accession>
<evidence type="ECO:0000256" key="4">
    <source>
        <dbReference type="ARBA" id="ARBA00022496"/>
    </source>
</evidence>
<name>A0A1M5GI66_9ACTN</name>
<dbReference type="STRING" id="1206085.SAMN05443575_1186"/>
<evidence type="ECO:0000313" key="12">
    <source>
        <dbReference type="Proteomes" id="UP000186132"/>
    </source>
</evidence>
<evidence type="ECO:0000256" key="1">
    <source>
        <dbReference type="ARBA" id="ARBA00004202"/>
    </source>
</evidence>
<keyword evidence="8" id="KW-0406">Ion transport</keyword>